<evidence type="ECO:0000313" key="3">
    <source>
        <dbReference type="EMBL" id="QSQ10310.1"/>
    </source>
</evidence>
<accession>A0A8A0RS08</accession>
<dbReference type="RefSeq" id="WP_206707620.1">
    <property type="nucleotide sequence ID" value="NZ_CP059066.1"/>
</dbReference>
<proteinExistence type="inferred from homology"/>
<evidence type="ECO:0000256" key="2">
    <source>
        <dbReference type="ARBA" id="ARBA00022801"/>
    </source>
</evidence>
<dbReference type="InterPro" id="IPR006684">
    <property type="entry name" value="YbgC/YbaW"/>
</dbReference>
<dbReference type="EMBL" id="CP059066">
    <property type="protein sequence ID" value="QSQ10310.1"/>
    <property type="molecule type" value="Genomic_DNA"/>
</dbReference>
<dbReference type="PANTHER" id="PTHR31793:SF27">
    <property type="entry name" value="NOVEL THIOESTERASE SUPERFAMILY DOMAIN AND SAPOSIN A-TYPE DOMAIN CONTAINING PROTEIN (0610012H03RIK)"/>
    <property type="match status" value="1"/>
</dbReference>
<dbReference type="AlphaFoldDB" id="A0A8A0RS08"/>
<dbReference type="InterPro" id="IPR029069">
    <property type="entry name" value="HotDog_dom_sf"/>
</dbReference>
<evidence type="ECO:0000256" key="1">
    <source>
        <dbReference type="ARBA" id="ARBA00005953"/>
    </source>
</evidence>
<keyword evidence="2 3" id="KW-0378">Hydrolase</keyword>
<dbReference type="InterPro" id="IPR050563">
    <property type="entry name" value="4-hydroxybenzoyl-CoA_TE"/>
</dbReference>
<dbReference type="Proteomes" id="UP000662904">
    <property type="component" value="Chromosome"/>
</dbReference>
<dbReference type="SUPFAM" id="SSF54637">
    <property type="entry name" value="Thioesterase/thiol ester dehydrase-isomerase"/>
    <property type="match status" value="1"/>
</dbReference>
<gene>
    <name evidence="3" type="ORF">H0A61_02714</name>
</gene>
<dbReference type="CDD" id="cd00586">
    <property type="entry name" value="4HBT"/>
    <property type="match status" value="1"/>
</dbReference>
<dbReference type="Gene3D" id="3.10.129.10">
    <property type="entry name" value="Hotdog Thioesterase"/>
    <property type="match status" value="1"/>
</dbReference>
<sequence length="137" mass="16525">MEKYVELRVRYKETDQMGVVYYSNYFVWFEVARTEYFRQLGYSYKQLEDEGIILPAVEAHCEYKASAHYDDELVVKIWIDNLTGVKITFQYEVYRKYEKKLLAKGYTIHAFVDANKRPVSLKKVRPQIWQTLYQSIH</sequence>
<dbReference type="PIRSF" id="PIRSF003230">
    <property type="entry name" value="YbgC"/>
    <property type="match status" value="1"/>
</dbReference>
<keyword evidence="4" id="KW-1185">Reference proteome</keyword>
<organism evidence="3 4">
    <name type="scientific">Koleobacter methoxysyntrophicus</name>
    <dbReference type="NCBI Taxonomy" id="2751313"/>
    <lineage>
        <taxon>Bacteria</taxon>
        <taxon>Bacillati</taxon>
        <taxon>Bacillota</taxon>
        <taxon>Clostridia</taxon>
        <taxon>Koleobacterales</taxon>
        <taxon>Koleobacteraceae</taxon>
        <taxon>Koleobacter</taxon>
    </lineage>
</organism>
<name>A0A8A0RS08_9FIRM</name>
<dbReference type="PANTHER" id="PTHR31793">
    <property type="entry name" value="4-HYDROXYBENZOYL-COA THIOESTERASE FAMILY MEMBER"/>
    <property type="match status" value="1"/>
</dbReference>
<evidence type="ECO:0000313" key="4">
    <source>
        <dbReference type="Proteomes" id="UP000662904"/>
    </source>
</evidence>
<dbReference type="KEGG" id="kme:H0A61_02714"/>
<comment type="similarity">
    <text evidence="1">Belongs to the 4-hydroxybenzoyl-CoA thioesterase family.</text>
</comment>
<dbReference type="Pfam" id="PF13279">
    <property type="entry name" value="4HBT_2"/>
    <property type="match status" value="1"/>
</dbReference>
<reference evidence="3" key="1">
    <citation type="submission" date="2020-07" db="EMBL/GenBank/DDBJ databases">
        <title>Koleobacter methoxysyntrophicus gen. nov., sp. nov., a novel anaerobic bacterium isolated from deep subsurface oil field and proposal of Koleobacterales ord. nov. in the phylum Firmicutes.</title>
        <authorList>
            <person name="Sakamoto S."/>
            <person name="Tamaki H."/>
        </authorList>
    </citation>
    <scope>NUCLEOTIDE SEQUENCE</scope>
    <source>
        <strain evidence="3">NRmbB1</strain>
    </source>
</reference>
<dbReference type="NCBIfam" id="TIGR00051">
    <property type="entry name" value="YbgC/FadM family acyl-CoA thioesterase"/>
    <property type="match status" value="1"/>
</dbReference>
<protein>
    <submittedName>
        <fullName evidence="3">Esterase</fullName>
        <ecNumber evidence="3">3.1.-.-</ecNumber>
    </submittedName>
</protein>
<dbReference type="EC" id="3.1.-.-" evidence="3"/>
<dbReference type="GO" id="GO:0047617">
    <property type="term" value="F:fatty acyl-CoA hydrolase activity"/>
    <property type="evidence" value="ECO:0007669"/>
    <property type="project" value="TreeGrafter"/>
</dbReference>